<dbReference type="FunFam" id="2.40.100.10:FF:000003">
    <property type="entry name" value="Peptidylprolyl isomerase domain and WD repeat-containing 1"/>
    <property type="match status" value="1"/>
</dbReference>
<evidence type="ECO:0000256" key="1">
    <source>
        <dbReference type="ARBA" id="ARBA00000971"/>
    </source>
</evidence>
<dbReference type="AlphaFoldDB" id="A0AAD4QQC0"/>
<dbReference type="FunFam" id="2.130.10.10:FF:000450">
    <property type="entry name" value="Peptidylprolyl isomerase domain and WD-repeat protein 1"/>
    <property type="match status" value="1"/>
</dbReference>
<dbReference type="Gene3D" id="2.130.10.10">
    <property type="entry name" value="YVTN repeat-like/Quinoprotein amine dehydrogenase"/>
    <property type="match status" value="1"/>
</dbReference>
<dbReference type="SUPFAM" id="SSF50978">
    <property type="entry name" value="WD40 repeat-like"/>
    <property type="match status" value="1"/>
</dbReference>
<dbReference type="GO" id="GO:0005634">
    <property type="term" value="C:nucleus"/>
    <property type="evidence" value="ECO:0007669"/>
    <property type="project" value="UniProtKB-ARBA"/>
</dbReference>
<keyword evidence="5" id="KW-0677">Repeat</keyword>
<dbReference type="EC" id="5.2.1.8" evidence="3"/>
<dbReference type="EMBL" id="WTXG01000007">
    <property type="protein sequence ID" value="KAI0304506.1"/>
    <property type="molecule type" value="Genomic_DNA"/>
</dbReference>
<dbReference type="Gene3D" id="2.40.100.10">
    <property type="entry name" value="Cyclophilin-like"/>
    <property type="match status" value="1"/>
</dbReference>
<dbReference type="SMART" id="SM00320">
    <property type="entry name" value="WD40"/>
    <property type="match status" value="4"/>
</dbReference>
<dbReference type="CDD" id="cd01927">
    <property type="entry name" value="cyclophilin_WD40"/>
    <property type="match status" value="1"/>
</dbReference>
<organism evidence="11 12">
    <name type="scientific">Multifurca ochricompacta</name>
    <dbReference type="NCBI Taxonomy" id="376703"/>
    <lineage>
        <taxon>Eukaryota</taxon>
        <taxon>Fungi</taxon>
        <taxon>Dikarya</taxon>
        <taxon>Basidiomycota</taxon>
        <taxon>Agaricomycotina</taxon>
        <taxon>Agaricomycetes</taxon>
        <taxon>Russulales</taxon>
        <taxon>Russulaceae</taxon>
        <taxon>Multifurca</taxon>
    </lineage>
</organism>
<dbReference type="PANTHER" id="PTHR45625">
    <property type="entry name" value="PEPTIDYL-PROLYL CIS-TRANS ISOMERASE-RELATED"/>
    <property type="match status" value="1"/>
</dbReference>
<dbReference type="PROSITE" id="PS50072">
    <property type="entry name" value="CSA_PPIASE_2"/>
    <property type="match status" value="1"/>
</dbReference>
<evidence type="ECO:0000256" key="8">
    <source>
        <dbReference type="PROSITE-ProRule" id="PRU00221"/>
    </source>
</evidence>
<comment type="catalytic activity">
    <reaction evidence="1">
        <text>[protein]-peptidylproline (omega=180) = [protein]-peptidylproline (omega=0)</text>
        <dbReference type="Rhea" id="RHEA:16237"/>
        <dbReference type="Rhea" id="RHEA-COMP:10747"/>
        <dbReference type="Rhea" id="RHEA-COMP:10748"/>
        <dbReference type="ChEBI" id="CHEBI:83833"/>
        <dbReference type="ChEBI" id="CHEBI:83834"/>
        <dbReference type="EC" id="5.2.1.8"/>
    </reaction>
</comment>
<dbReference type="InterPro" id="IPR015943">
    <property type="entry name" value="WD40/YVTN_repeat-like_dom_sf"/>
</dbReference>
<dbReference type="SUPFAM" id="SSF50891">
    <property type="entry name" value="Cyclophilin-like"/>
    <property type="match status" value="1"/>
</dbReference>
<dbReference type="GO" id="GO:0006457">
    <property type="term" value="P:protein folding"/>
    <property type="evidence" value="ECO:0007669"/>
    <property type="project" value="InterPro"/>
</dbReference>
<dbReference type="PROSITE" id="PS50082">
    <property type="entry name" value="WD_REPEATS_2"/>
    <property type="match status" value="1"/>
</dbReference>
<evidence type="ECO:0000256" key="5">
    <source>
        <dbReference type="ARBA" id="ARBA00022737"/>
    </source>
</evidence>
<comment type="similarity">
    <text evidence="2">Belongs to the cyclophilin-type PPIase family.</text>
</comment>
<dbReference type="Pfam" id="PF00400">
    <property type="entry name" value="WD40"/>
    <property type="match status" value="1"/>
</dbReference>
<dbReference type="InterPro" id="IPR036322">
    <property type="entry name" value="WD40_repeat_dom_sf"/>
</dbReference>
<dbReference type="PANTHER" id="PTHR45625:SF4">
    <property type="entry name" value="PEPTIDYLPROLYL ISOMERASE DOMAIN AND WD REPEAT-CONTAINING PROTEIN 1"/>
    <property type="match status" value="1"/>
</dbReference>
<evidence type="ECO:0000313" key="11">
    <source>
        <dbReference type="EMBL" id="KAI0304506.1"/>
    </source>
</evidence>
<keyword evidence="6" id="KW-0697">Rotamase</keyword>
<proteinExistence type="inferred from homology"/>
<reference evidence="11" key="1">
    <citation type="journal article" date="2022" name="New Phytol.">
        <title>Evolutionary transition to the ectomycorrhizal habit in the genomes of a hyperdiverse lineage of mushroom-forming fungi.</title>
        <authorList>
            <person name="Looney B."/>
            <person name="Miyauchi S."/>
            <person name="Morin E."/>
            <person name="Drula E."/>
            <person name="Courty P.E."/>
            <person name="Kohler A."/>
            <person name="Kuo A."/>
            <person name="LaButti K."/>
            <person name="Pangilinan J."/>
            <person name="Lipzen A."/>
            <person name="Riley R."/>
            <person name="Andreopoulos W."/>
            <person name="He G."/>
            <person name="Johnson J."/>
            <person name="Nolan M."/>
            <person name="Tritt A."/>
            <person name="Barry K.W."/>
            <person name="Grigoriev I.V."/>
            <person name="Nagy L.G."/>
            <person name="Hibbett D."/>
            <person name="Henrissat B."/>
            <person name="Matheny P.B."/>
            <person name="Labbe J."/>
            <person name="Martin F.M."/>
        </authorList>
    </citation>
    <scope>NUCLEOTIDE SEQUENCE</scope>
    <source>
        <strain evidence="11">BPL690</strain>
    </source>
</reference>
<feature type="domain" description="PPIase cyclophilin-type" evidence="10">
    <location>
        <begin position="504"/>
        <end position="658"/>
    </location>
</feature>
<keyword evidence="4 8" id="KW-0853">WD repeat</keyword>
<evidence type="ECO:0000256" key="7">
    <source>
        <dbReference type="ARBA" id="ARBA00023235"/>
    </source>
</evidence>
<evidence type="ECO:0000313" key="12">
    <source>
        <dbReference type="Proteomes" id="UP001203297"/>
    </source>
</evidence>
<dbReference type="Pfam" id="PF00160">
    <property type="entry name" value="Pro_isomerase"/>
    <property type="match status" value="1"/>
</dbReference>
<dbReference type="InterPro" id="IPR020892">
    <property type="entry name" value="Cyclophilin-type_PPIase_CS"/>
</dbReference>
<evidence type="ECO:0000256" key="9">
    <source>
        <dbReference type="SAM" id="MobiDB-lite"/>
    </source>
</evidence>
<gene>
    <name evidence="11" type="ORF">B0F90DRAFT_1815822</name>
</gene>
<keyword evidence="12" id="KW-1185">Reference proteome</keyword>
<feature type="region of interest" description="Disordered" evidence="9">
    <location>
        <begin position="1"/>
        <end position="62"/>
    </location>
</feature>
<protein>
    <recommendedName>
        <fullName evidence="3">peptidylprolyl isomerase</fullName>
        <ecNumber evidence="3">5.2.1.8</ecNumber>
    </recommendedName>
</protein>
<accession>A0AAD4QQC0</accession>
<dbReference type="GO" id="GO:0003755">
    <property type="term" value="F:peptidyl-prolyl cis-trans isomerase activity"/>
    <property type="evidence" value="ECO:0007669"/>
    <property type="project" value="UniProtKB-KW"/>
</dbReference>
<sequence>MSNSEQDASILGKRAHNDSGNDIPEDADMKPPSATQHDVESDDDVGPMPMPEGAAASASTKKKRKFLRHERLFLDHLPSADRYHKSFMHRDVINFVVVTRTDFVITTSVDGHLKLWKKQETGIEFVKHYRAHMTPIVGVSASADGELFASVAEDGSAKVFDVVNFDMMNMIKLGFAPKACCWVHRRGQAQGILAIAEQNSGAIRLYDGRGDGNPLEIVDKLHRFPVHLMTYSDKFDCVISADEGGFIEYWKPNEKFELPTNVPGLWSFKSQTDLYEFKKSKSTPTCITLSPDSLSFVTFSLPDRQIRIFSFLTGKMTRRYDESLSAIQEMQQAGTAVYKVEDMEFGRRLAVEKELELPGPDGKVPGIWINAVWDESGAFVLYPTLLGIKVVNTVTNRVVRLLGKDETVRWINLSLYQGAPSKKGFTTVAMAASANPILADKAVRDPTLFCTGLKRQRFYMFTRSEPEDSSSKSGDRDIFNERPTREEQSIAAAAPAAASRTAALASSATIHTTLGDMHMRLFPQQAPKAVENFIGHARSGYYDGVLFHRVIPKFMIQTGDPLGDGTGGTSIWDREFEDEFSDDLKHDRPYTVSMANAGPNTNGSQFFITTNATPWLDKKHTIFGRVLSGLETVHVIENVKTNKADKPYEDIKIINIDIE</sequence>
<name>A0AAD4QQC0_9AGAM</name>
<dbReference type="InterPro" id="IPR001680">
    <property type="entry name" value="WD40_rpt"/>
</dbReference>
<evidence type="ECO:0000256" key="3">
    <source>
        <dbReference type="ARBA" id="ARBA00013194"/>
    </source>
</evidence>
<evidence type="ECO:0000259" key="10">
    <source>
        <dbReference type="PROSITE" id="PS50072"/>
    </source>
</evidence>
<feature type="repeat" description="WD" evidence="8">
    <location>
        <begin position="129"/>
        <end position="170"/>
    </location>
</feature>
<evidence type="ECO:0000256" key="4">
    <source>
        <dbReference type="ARBA" id="ARBA00022574"/>
    </source>
</evidence>
<comment type="caution">
    <text evidence="11">The sequence shown here is derived from an EMBL/GenBank/DDBJ whole genome shotgun (WGS) entry which is preliminary data.</text>
</comment>
<dbReference type="InterPro" id="IPR002130">
    <property type="entry name" value="Cyclophilin-type_PPIase_dom"/>
</dbReference>
<dbReference type="InterPro" id="IPR029000">
    <property type="entry name" value="Cyclophilin-like_dom_sf"/>
</dbReference>
<dbReference type="InterPro" id="IPR044666">
    <property type="entry name" value="Cyclophilin_A-like"/>
</dbReference>
<evidence type="ECO:0000256" key="2">
    <source>
        <dbReference type="ARBA" id="ARBA00007365"/>
    </source>
</evidence>
<dbReference type="PROSITE" id="PS00170">
    <property type="entry name" value="CSA_PPIASE_1"/>
    <property type="match status" value="1"/>
</dbReference>
<dbReference type="PRINTS" id="PR00153">
    <property type="entry name" value="CSAPPISMRASE"/>
</dbReference>
<dbReference type="Proteomes" id="UP001203297">
    <property type="component" value="Unassembled WGS sequence"/>
</dbReference>
<evidence type="ECO:0000256" key="6">
    <source>
        <dbReference type="ARBA" id="ARBA00023110"/>
    </source>
</evidence>
<keyword evidence="7" id="KW-0413">Isomerase</keyword>